<dbReference type="NCBIfam" id="TIGR01509">
    <property type="entry name" value="HAD-SF-IA-v3"/>
    <property type="match status" value="1"/>
</dbReference>
<accession>A0A6G1GGV9</accession>
<dbReference type="InterPro" id="IPR023214">
    <property type="entry name" value="HAD_sf"/>
</dbReference>
<dbReference type="Pfam" id="PF13419">
    <property type="entry name" value="HAD_2"/>
    <property type="match status" value="1"/>
</dbReference>
<dbReference type="PANTHER" id="PTHR43481:SF4">
    <property type="entry name" value="GLYCEROL-1-PHOSPHATE PHOSPHOHYDROLASE 1-RELATED"/>
    <property type="match status" value="1"/>
</dbReference>
<dbReference type="InterPro" id="IPR036412">
    <property type="entry name" value="HAD-like_sf"/>
</dbReference>
<dbReference type="RefSeq" id="XP_033538914.1">
    <property type="nucleotide sequence ID" value="XM_033677285.1"/>
</dbReference>
<dbReference type="InterPro" id="IPR006439">
    <property type="entry name" value="HAD-SF_hydro_IA"/>
</dbReference>
<dbReference type="Gene3D" id="1.10.150.240">
    <property type="entry name" value="Putative phosphatase, domain 2"/>
    <property type="match status" value="1"/>
</dbReference>
<evidence type="ECO:0000313" key="2">
    <source>
        <dbReference type="Proteomes" id="UP000504638"/>
    </source>
</evidence>
<dbReference type="SUPFAM" id="SSF56784">
    <property type="entry name" value="HAD-like"/>
    <property type="match status" value="1"/>
</dbReference>
<gene>
    <name evidence="1 3" type="ORF">P152DRAFT_426998</name>
</gene>
<dbReference type="GO" id="GO:0050308">
    <property type="term" value="F:sugar-phosphatase activity"/>
    <property type="evidence" value="ECO:0007669"/>
    <property type="project" value="TreeGrafter"/>
</dbReference>
<name>A0A6G1GGV9_9PEZI</name>
<keyword evidence="2" id="KW-1185">Reference proteome</keyword>
<organism evidence="1">
    <name type="scientific">Eremomyces bilateralis CBS 781.70</name>
    <dbReference type="NCBI Taxonomy" id="1392243"/>
    <lineage>
        <taxon>Eukaryota</taxon>
        <taxon>Fungi</taxon>
        <taxon>Dikarya</taxon>
        <taxon>Ascomycota</taxon>
        <taxon>Pezizomycotina</taxon>
        <taxon>Dothideomycetes</taxon>
        <taxon>Dothideomycetes incertae sedis</taxon>
        <taxon>Eremomycetales</taxon>
        <taxon>Eremomycetaceae</taxon>
        <taxon>Eremomyces</taxon>
    </lineage>
</organism>
<dbReference type="InterPro" id="IPR023198">
    <property type="entry name" value="PGP-like_dom2"/>
</dbReference>
<dbReference type="EMBL" id="ML975149">
    <property type="protein sequence ID" value="KAF1817283.1"/>
    <property type="molecule type" value="Genomic_DNA"/>
</dbReference>
<reference evidence="1 3" key="1">
    <citation type="submission" date="2020-01" db="EMBL/GenBank/DDBJ databases">
        <authorList>
            <consortium name="DOE Joint Genome Institute"/>
            <person name="Haridas S."/>
            <person name="Albert R."/>
            <person name="Binder M."/>
            <person name="Bloem J."/>
            <person name="Labutti K."/>
            <person name="Salamov A."/>
            <person name="Andreopoulos B."/>
            <person name="Baker S.E."/>
            <person name="Barry K."/>
            <person name="Bills G."/>
            <person name="Bluhm B.H."/>
            <person name="Cannon C."/>
            <person name="Castanera R."/>
            <person name="Culley D.E."/>
            <person name="Daum C."/>
            <person name="Ezra D."/>
            <person name="Gonzalez J.B."/>
            <person name="Henrissat B."/>
            <person name="Kuo A."/>
            <person name="Liang C."/>
            <person name="Lipzen A."/>
            <person name="Lutzoni F."/>
            <person name="Magnuson J."/>
            <person name="Mondo S."/>
            <person name="Nolan M."/>
            <person name="Ohm R."/>
            <person name="Pangilinan J."/>
            <person name="Park H.-J."/>
            <person name="Ramirez L."/>
            <person name="Alfaro M."/>
            <person name="Sun H."/>
            <person name="Tritt A."/>
            <person name="Yoshinaga Y."/>
            <person name="Zwiers L.-H."/>
            <person name="Turgeon B.G."/>
            <person name="Goodwin S.B."/>
            <person name="Spatafora J.W."/>
            <person name="Crous P.W."/>
            <person name="Grigoriev I.V."/>
        </authorList>
    </citation>
    <scope>NUCLEOTIDE SEQUENCE</scope>
    <source>
        <strain evidence="1 3">CBS 781.70</strain>
    </source>
</reference>
<dbReference type="Proteomes" id="UP000504638">
    <property type="component" value="Unplaced"/>
</dbReference>
<dbReference type="GeneID" id="54417855"/>
<dbReference type="Gene3D" id="3.40.50.1000">
    <property type="entry name" value="HAD superfamily/HAD-like"/>
    <property type="match status" value="1"/>
</dbReference>
<dbReference type="InterPro" id="IPR051806">
    <property type="entry name" value="HAD-like_SPP"/>
</dbReference>
<protein>
    <submittedName>
        <fullName evidence="1 3">2-deoxyglucose-6-phosphate phosphatase 2</fullName>
    </submittedName>
</protein>
<evidence type="ECO:0000313" key="1">
    <source>
        <dbReference type="EMBL" id="KAF1817283.1"/>
    </source>
</evidence>
<reference evidence="3" key="3">
    <citation type="submission" date="2025-04" db="UniProtKB">
        <authorList>
            <consortium name="RefSeq"/>
        </authorList>
    </citation>
    <scope>IDENTIFICATION</scope>
    <source>
        <strain evidence="3">CBS 781.70</strain>
    </source>
</reference>
<dbReference type="PANTHER" id="PTHR43481">
    <property type="entry name" value="FRUCTOSE-1-PHOSPHATE PHOSPHATASE"/>
    <property type="match status" value="1"/>
</dbReference>
<dbReference type="CDD" id="cd07527">
    <property type="entry name" value="HAD_ScGPP-like"/>
    <property type="match status" value="1"/>
</dbReference>
<evidence type="ECO:0000313" key="3">
    <source>
        <dbReference type="RefSeq" id="XP_033538914.1"/>
    </source>
</evidence>
<sequence>MDGTIIDSTPAIVQHWHKIGKELGIDPNVILETSHGRRSIDVLRIYDESKANWEYITHAEAQIPLLYGSSAVEIPGSRALLETLESVAAPWAIITSGTKPLVTGWLDVLRLAHPRCLVTAEDVAEGKPSPEGYAMAARSLGLRRDGGEGVLVLEDAAAGVRAGKAAGFKVVALATTHTVEQLVQAGADWVVQDMRSVRFLGYGPEKGVVTVEIRDALR</sequence>
<proteinExistence type="predicted"/>
<reference evidence="3" key="2">
    <citation type="submission" date="2020-04" db="EMBL/GenBank/DDBJ databases">
        <authorList>
            <consortium name="NCBI Genome Project"/>
        </authorList>
    </citation>
    <scope>NUCLEOTIDE SEQUENCE</scope>
    <source>
        <strain evidence="3">CBS 781.70</strain>
    </source>
</reference>
<dbReference type="OrthoDB" id="40579at2759"/>
<dbReference type="AlphaFoldDB" id="A0A6G1GGV9"/>
<dbReference type="InterPro" id="IPR041492">
    <property type="entry name" value="HAD_2"/>
</dbReference>